<dbReference type="PANTHER" id="PTHR14949">
    <property type="entry name" value="EGF-LIKE-DOMAIN, MULTIPLE 7, 8"/>
    <property type="match status" value="1"/>
</dbReference>
<evidence type="ECO:0000256" key="4">
    <source>
        <dbReference type="SAM" id="Phobius"/>
    </source>
</evidence>
<dbReference type="InterPro" id="IPR000742">
    <property type="entry name" value="EGF"/>
</dbReference>
<comment type="caution">
    <text evidence="6">The sequence shown here is derived from an EMBL/GenBank/DDBJ whole genome shotgun (WGS) entry which is preliminary data.</text>
</comment>
<dbReference type="AlphaFoldDB" id="A0A0C2I826"/>
<dbReference type="PANTHER" id="PTHR14949:SF56">
    <property type="entry name" value="EGF-LIKE-DOMAIN, MULTIPLE 7"/>
    <property type="match status" value="1"/>
</dbReference>
<evidence type="ECO:0000313" key="7">
    <source>
        <dbReference type="Proteomes" id="UP000031668"/>
    </source>
</evidence>
<evidence type="ECO:0000259" key="5">
    <source>
        <dbReference type="PROSITE" id="PS50026"/>
    </source>
</evidence>
<dbReference type="PROSITE" id="PS00022">
    <property type="entry name" value="EGF_1"/>
    <property type="match status" value="1"/>
</dbReference>
<evidence type="ECO:0000256" key="3">
    <source>
        <dbReference type="PROSITE-ProRule" id="PRU00076"/>
    </source>
</evidence>
<keyword evidence="4" id="KW-0812">Transmembrane</keyword>
<dbReference type="OrthoDB" id="5981824at2759"/>
<keyword evidence="1" id="KW-0732">Signal</keyword>
<accession>A0A0C2I826</accession>
<keyword evidence="3" id="KW-0245">EGF-like domain</keyword>
<gene>
    <name evidence="6" type="ORF">RF11_12812</name>
</gene>
<dbReference type="OMA" id="HIFRIRA"/>
<feature type="transmembrane region" description="Helical" evidence="4">
    <location>
        <begin position="264"/>
        <end position="285"/>
    </location>
</feature>
<dbReference type="Proteomes" id="UP000031668">
    <property type="component" value="Unassembled WGS sequence"/>
</dbReference>
<comment type="caution">
    <text evidence="3">Lacks conserved residue(s) required for the propagation of feature annotation.</text>
</comment>
<sequence>MPELMKGNAKFSILIRNEDELFIDSVEVKNIKNLPNTEKTIYGIVSVKKFLTMDITHKHVCGGYFGYNCVSECLAVPGVSVCDPITGQMSCIGENGKYPCLNNQAKCDPKEADDQKCLDPSQRTPNSQHDPYCLCERNYVEHTQRNYECDNNCNDVGICVAQNKCWCTEPYFGDLCDQLYCEEELQSMCLNHGMCVYKGSDITCQCPHPLIHGPLCQNIECEPECKNGNCIYLKNLNLTKCVCRDGYKGAACGILELMQIKLNFYLSAAAIILFTVLLVQFIHIFRIRAKEEKADKYHTL</sequence>
<dbReference type="Gene3D" id="2.10.25.10">
    <property type="entry name" value="Laminin"/>
    <property type="match status" value="3"/>
</dbReference>
<evidence type="ECO:0000256" key="1">
    <source>
        <dbReference type="ARBA" id="ARBA00022729"/>
    </source>
</evidence>
<keyword evidence="4" id="KW-1133">Transmembrane helix</keyword>
<keyword evidence="2" id="KW-1015">Disulfide bond</keyword>
<keyword evidence="7" id="KW-1185">Reference proteome</keyword>
<dbReference type="InterPro" id="IPR050969">
    <property type="entry name" value="Dev_Signal_Modulators"/>
</dbReference>
<dbReference type="PROSITE" id="PS50026">
    <property type="entry name" value="EGF_3"/>
    <property type="match status" value="1"/>
</dbReference>
<organism evidence="6 7">
    <name type="scientific">Thelohanellus kitauei</name>
    <name type="common">Myxosporean</name>
    <dbReference type="NCBI Taxonomy" id="669202"/>
    <lineage>
        <taxon>Eukaryota</taxon>
        <taxon>Metazoa</taxon>
        <taxon>Cnidaria</taxon>
        <taxon>Myxozoa</taxon>
        <taxon>Myxosporea</taxon>
        <taxon>Bivalvulida</taxon>
        <taxon>Platysporina</taxon>
        <taxon>Myxobolidae</taxon>
        <taxon>Thelohanellus</taxon>
    </lineage>
</organism>
<evidence type="ECO:0000313" key="6">
    <source>
        <dbReference type="EMBL" id="KII61398.1"/>
    </source>
</evidence>
<dbReference type="SUPFAM" id="SSF57196">
    <property type="entry name" value="EGF/Laminin"/>
    <property type="match status" value="1"/>
</dbReference>
<name>A0A0C2I826_THEKT</name>
<feature type="domain" description="EGF-like" evidence="5">
    <location>
        <begin position="177"/>
        <end position="217"/>
    </location>
</feature>
<evidence type="ECO:0000256" key="2">
    <source>
        <dbReference type="ARBA" id="ARBA00023157"/>
    </source>
</evidence>
<reference evidence="6 7" key="1">
    <citation type="journal article" date="2014" name="Genome Biol. Evol.">
        <title>The genome of the myxosporean Thelohanellus kitauei shows adaptations to nutrient acquisition within its fish host.</title>
        <authorList>
            <person name="Yang Y."/>
            <person name="Xiong J."/>
            <person name="Zhou Z."/>
            <person name="Huo F."/>
            <person name="Miao W."/>
            <person name="Ran C."/>
            <person name="Liu Y."/>
            <person name="Zhang J."/>
            <person name="Feng J."/>
            <person name="Wang M."/>
            <person name="Wang M."/>
            <person name="Wang L."/>
            <person name="Yao B."/>
        </authorList>
    </citation>
    <scope>NUCLEOTIDE SEQUENCE [LARGE SCALE GENOMIC DNA]</scope>
    <source>
        <strain evidence="6">Wuqing</strain>
    </source>
</reference>
<keyword evidence="4" id="KW-0472">Membrane</keyword>
<dbReference type="SMART" id="SM00181">
    <property type="entry name" value="EGF"/>
    <property type="match status" value="3"/>
</dbReference>
<dbReference type="PROSITE" id="PS01186">
    <property type="entry name" value="EGF_2"/>
    <property type="match status" value="1"/>
</dbReference>
<dbReference type="Pfam" id="PF00008">
    <property type="entry name" value="EGF"/>
    <property type="match status" value="1"/>
</dbReference>
<dbReference type="EMBL" id="JWZT01005339">
    <property type="protein sequence ID" value="KII61398.1"/>
    <property type="molecule type" value="Genomic_DNA"/>
</dbReference>
<protein>
    <submittedName>
        <fullName evidence="6">Teneurin-a</fullName>
    </submittedName>
</protein>
<proteinExistence type="predicted"/>